<organism evidence="1 2">
    <name type="scientific">Nocardioides lianchengensis</name>
    <dbReference type="NCBI Taxonomy" id="1045774"/>
    <lineage>
        <taxon>Bacteria</taxon>
        <taxon>Bacillati</taxon>
        <taxon>Actinomycetota</taxon>
        <taxon>Actinomycetes</taxon>
        <taxon>Propionibacteriales</taxon>
        <taxon>Nocardioidaceae</taxon>
        <taxon>Nocardioides</taxon>
    </lineage>
</organism>
<keyword evidence="2" id="KW-1185">Reference proteome</keyword>
<dbReference type="EMBL" id="FMZM01000002">
    <property type="protein sequence ID" value="SDC46367.1"/>
    <property type="molecule type" value="Genomic_DNA"/>
</dbReference>
<evidence type="ECO:0000313" key="1">
    <source>
        <dbReference type="EMBL" id="SDC46367.1"/>
    </source>
</evidence>
<proteinExistence type="predicted"/>
<dbReference type="STRING" id="1045774.SAMN05421872_102351"/>
<protein>
    <submittedName>
        <fullName evidence="1">Uncharacterized protein</fullName>
    </submittedName>
</protein>
<dbReference type="AlphaFoldDB" id="A0A1G6LTE8"/>
<evidence type="ECO:0000313" key="2">
    <source>
        <dbReference type="Proteomes" id="UP000199034"/>
    </source>
</evidence>
<accession>A0A1G6LTE8</accession>
<name>A0A1G6LTE8_9ACTN</name>
<dbReference type="Proteomes" id="UP000199034">
    <property type="component" value="Unassembled WGS sequence"/>
</dbReference>
<gene>
    <name evidence="1" type="ORF">SAMN05421872_102351</name>
</gene>
<sequence length="175" mass="18861">MSTRVTIRPASPAGPGIVFELDGKDEPGGGVGGWEGLERPRAVAATYWKGSPAYTWTIPLLLDGMEVSRGVDRVVEAECARLASWGRASRPKRVTIPPPVLQVIGPVHFPATTRWVLTDIAWGDVERDAADRRIRQAVTVTLLEYVAPQLVKSHAKKARGKGKGKDKSKGKGGKS</sequence>
<dbReference type="RefSeq" id="WP_090851756.1">
    <property type="nucleotide sequence ID" value="NZ_FMZM01000002.1"/>
</dbReference>
<reference evidence="1 2" key="1">
    <citation type="submission" date="2016-10" db="EMBL/GenBank/DDBJ databases">
        <authorList>
            <person name="de Groot N.N."/>
        </authorList>
    </citation>
    <scope>NUCLEOTIDE SEQUENCE [LARGE SCALE GENOMIC DNA]</scope>
    <source>
        <strain evidence="1 2">CGMCC 4.6858</strain>
    </source>
</reference>